<evidence type="ECO:0000313" key="1">
    <source>
        <dbReference type="EMBL" id="RDV03705.1"/>
    </source>
</evidence>
<comment type="caution">
    <text evidence="1">The sequence shown here is derived from an EMBL/GenBank/DDBJ whole genome shotgun (WGS) entry which is preliminary data.</text>
</comment>
<protein>
    <submittedName>
        <fullName evidence="1">Uncharacterized protein</fullName>
    </submittedName>
</protein>
<proteinExistence type="predicted"/>
<dbReference type="Proteomes" id="UP000263993">
    <property type="component" value="Unassembled WGS sequence"/>
</dbReference>
<keyword evidence="2" id="KW-1185">Reference proteome</keyword>
<name>A0A371B7W7_9BRAD</name>
<gene>
    <name evidence="1" type="ORF">DXH78_03360</name>
</gene>
<organism evidence="1 2">
    <name type="scientific">Undibacter mobilis</name>
    <dbReference type="NCBI Taxonomy" id="2292256"/>
    <lineage>
        <taxon>Bacteria</taxon>
        <taxon>Pseudomonadati</taxon>
        <taxon>Pseudomonadota</taxon>
        <taxon>Alphaproteobacteria</taxon>
        <taxon>Hyphomicrobiales</taxon>
        <taxon>Nitrobacteraceae</taxon>
        <taxon>Undibacter</taxon>
    </lineage>
</organism>
<dbReference type="AlphaFoldDB" id="A0A371B7W7"/>
<evidence type="ECO:0000313" key="2">
    <source>
        <dbReference type="Proteomes" id="UP000263993"/>
    </source>
</evidence>
<sequence>MMLGTRYFAEWRVVQTAHGALLAAALLIVPVAAFSQDQRAKPPEEPGLFESIGRWFDNVGSSFKDAGKGVENLGREAGVAAKSTVEGAKDAAGAVARIPAARVVTGHEKCRTAPNGAPDCVAAATAMCKARGFESGKSADMTTAEVCPAQVYLSGRSGGSECRTETFVSRALCQ</sequence>
<accession>A0A371B7W7</accession>
<dbReference type="EMBL" id="QRGO01000001">
    <property type="protein sequence ID" value="RDV03705.1"/>
    <property type="molecule type" value="Genomic_DNA"/>
</dbReference>
<reference evidence="2" key="1">
    <citation type="submission" date="2018-08" db="EMBL/GenBank/DDBJ databases">
        <authorList>
            <person name="Kim S.-J."/>
            <person name="Jung G.-Y."/>
        </authorList>
    </citation>
    <scope>NUCLEOTIDE SEQUENCE [LARGE SCALE GENOMIC DNA]</scope>
    <source>
        <strain evidence="2">GY_H</strain>
    </source>
</reference>